<feature type="transmembrane region" description="Helical" evidence="1">
    <location>
        <begin position="35"/>
        <end position="56"/>
    </location>
</feature>
<keyword evidence="4" id="KW-1185">Reference proteome</keyword>
<dbReference type="InterPro" id="IPR043128">
    <property type="entry name" value="Rev_trsase/Diguanyl_cyclase"/>
</dbReference>
<evidence type="ECO:0000313" key="4">
    <source>
        <dbReference type="Proteomes" id="UP001597561"/>
    </source>
</evidence>
<dbReference type="InterPro" id="IPR029787">
    <property type="entry name" value="Nucleotide_cyclase"/>
</dbReference>
<dbReference type="PROSITE" id="PS50887">
    <property type="entry name" value="GGDEF"/>
    <property type="match status" value="1"/>
</dbReference>
<keyword evidence="3" id="KW-0548">Nucleotidyltransferase</keyword>
<reference evidence="4" key="1">
    <citation type="journal article" date="2019" name="Int. J. Syst. Evol. Microbiol.">
        <title>The Global Catalogue of Microorganisms (GCM) 10K type strain sequencing project: providing services to taxonomists for standard genome sequencing and annotation.</title>
        <authorList>
            <consortium name="The Broad Institute Genomics Platform"/>
            <consortium name="The Broad Institute Genome Sequencing Center for Infectious Disease"/>
            <person name="Wu L."/>
            <person name="Ma J."/>
        </authorList>
    </citation>
    <scope>NUCLEOTIDE SEQUENCE [LARGE SCALE GENOMIC DNA]</scope>
    <source>
        <strain evidence="4">KCTC 13528</strain>
    </source>
</reference>
<dbReference type="Gene3D" id="3.30.70.270">
    <property type="match status" value="1"/>
</dbReference>
<dbReference type="InterPro" id="IPR000160">
    <property type="entry name" value="GGDEF_dom"/>
</dbReference>
<dbReference type="SUPFAM" id="SSF55073">
    <property type="entry name" value="Nucleotide cyclase"/>
    <property type="match status" value="1"/>
</dbReference>
<dbReference type="Pfam" id="PF16927">
    <property type="entry name" value="HisKA_7TM"/>
    <property type="match status" value="1"/>
</dbReference>
<dbReference type="PANTHER" id="PTHR45138:SF9">
    <property type="entry name" value="DIGUANYLATE CYCLASE DGCM-RELATED"/>
    <property type="match status" value="1"/>
</dbReference>
<keyword evidence="1" id="KW-1133">Transmembrane helix</keyword>
<name>A0ABW5ZL63_9BACL</name>
<keyword evidence="1" id="KW-0812">Transmembrane</keyword>
<comment type="caution">
    <text evidence="3">The sequence shown here is derived from an EMBL/GenBank/DDBJ whole genome shotgun (WGS) entry which is preliminary data.</text>
</comment>
<dbReference type="Proteomes" id="UP001597561">
    <property type="component" value="Unassembled WGS sequence"/>
</dbReference>
<dbReference type="PANTHER" id="PTHR45138">
    <property type="entry name" value="REGULATORY COMPONENTS OF SENSORY TRANSDUCTION SYSTEM"/>
    <property type="match status" value="1"/>
</dbReference>
<keyword evidence="1" id="KW-0472">Membrane</keyword>
<dbReference type="RefSeq" id="WP_204729797.1">
    <property type="nucleotide sequence ID" value="NZ_JAFBDK010000010.1"/>
</dbReference>
<dbReference type="NCBIfam" id="TIGR00254">
    <property type="entry name" value="GGDEF"/>
    <property type="match status" value="1"/>
</dbReference>
<dbReference type="SUPFAM" id="SSF55785">
    <property type="entry name" value="PYP-like sensor domain (PAS domain)"/>
    <property type="match status" value="1"/>
</dbReference>
<feature type="transmembrane region" description="Helical" evidence="1">
    <location>
        <begin position="101"/>
        <end position="125"/>
    </location>
</feature>
<protein>
    <submittedName>
        <fullName evidence="3">Diguanylate cyclase</fullName>
        <ecNumber evidence="3">2.7.7.65</ecNumber>
    </submittedName>
</protein>
<dbReference type="GO" id="GO:0052621">
    <property type="term" value="F:diguanylate cyclase activity"/>
    <property type="evidence" value="ECO:0007669"/>
    <property type="project" value="UniProtKB-EC"/>
</dbReference>
<evidence type="ECO:0000313" key="3">
    <source>
        <dbReference type="EMBL" id="MFD2912783.1"/>
    </source>
</evidence>
<dbReference type="Pfam" id="PF00990">
    <property type="entry name" value="GGDEF"/>
    <property type="match status" value="1"/>
</dbReference>
<dbReference type="InterPro" id="IPR050469">
    <property type="entry name" value="Diguanylate_Cyclase"/>
</dbReference>
<dbReference type="InterPro" id="IPR031621">
    <property type="entry name" value="HisKA_7TM"/>
</dbReference>
<proteinExistence type="predicted"/>
<dbReference type="Gene3D" id="3.30.450.20">
    <property type="entry name" value="PAS domain"/>
    <property type="match status" value="1"/>
</dbReference>
<feature type="transmembrane region" description="Helical" evidence="1">
    <location>
        <begin position="211"/>
        <end position="230"/>
    </location>
</feature>
<sequence length="528" mass="60530">MNLELIAYITLACTSGVLNLFLSLYVFFKRHQYTSIAYIFVVYTLLISIYCFGTAFGLMSENLAEIKFWTVILYIGMPFSAPVGLLFIMQYLGINALRMRYLMLLVIPLVTLLMVATNDFHHLYYRVYEVDPVLGAPYVQQEVGVWYLVHGIVTFSSMFVALYLLLSHWGDTDREYRPQLVALIFGQLIPIVSAFVYLIGLTPPGIDPVPLVLWISSILYLWSIGSSRLFRIMPIAKTTIFNSINDGVIVLDASRRLIEYNQASENMFPKLSKAMFGRDFNYVWKQVSGKDFPFQSMEAAAQQELQLSGEDGPIHTYQVRSTPIHHGFHYKGQLIIFTDITEVKRLQLQLEHHAYHDELTQIYNRRAFFQKCEQYFSQAMENKLPLTVILLDIDHFKKVNDTYGHAVGDDVLKHMVKVCQEILGPDVLFGRYGGEEFVIALRETDLKAGEQLADRLRVHVEKNPFPMEEGLLPVTLSLGVSCVLHEPDETLFQLLNQADKALYEAKRKGRNRVSVFDQKHHPLKAGNR</sequence>
<organism evidence="3 4">
    <name type="scientific">Jeotgalibacillus terrae</name>
    <dbReference type="NCBI Taxonomy" id="587735"/>
    <lineage>
        <taxon>Bacteria</taxon>
        <taxon>Bacillati</taxon>
        <taxon>Bacillota</taxon>
        <taxon>Bacilli</taxon>
        <taxon>Bacillales</taxon>
        <taxon>Caryophanaceae</taxon>
        <taxon>Jeotgalibacillus</taxon>
    </lineage>
</organism>
<dbReference type="SMART" id="SM00267">
    <property type="entry name" value="GGDEF"/>
    <property type="match status" value="1"/>
</dbReference>
<gene>
    <name evidence="3" type="ORF">ACFS5P_12920</name>
</gene>
<dbReference type="InterPro" id="IPR013656">
    <property type="entry name" value="PAS_4"/>
</dbReference>
<dbReference type="EC" id="2.7.7.65" evidence="3"/>
<dbReference type="CDD" id="cd01949">
    <property type="entry name" value="GGDEF"/>
    <property type="match status" value="1"/>
</dbReference>
<evidence type="ECO:0000259" key="2">
    <source>
        <dbReference type="PROSITE" id="PS50887"/>
    </source>
</evidence>
<evidence type="ECO:0000256" key="1">
    <source>
        <dbReference type="SAM" id="Phobius"/>
    </source>
</evidence>
<accession>A0ABW5ZL63</accession>
<feature type="transmembrane region" description="Helical" evidence="1">
    <location>
        <begin position="68"/>
        <end position="89"/>
    </location>
</feature>
<feature type="domain" description="GGDEF" evidence="2">
    <location>
        <begin position="384"/>
        <end position="518"/>
    </location>
</feature>
<feature type="transmembrane region" description="Helical" evidence="1">
    <location>
        <begin position="145"/>
        <end position="166"/>
    </location>
</feature>
<keyword evidence="3" id="KW-0808">Transferase</keyword>
<dbReference type="InterPro" id="IPR035965">
    <property type="entry name" value="PAS-like_dom_sf"/>
</dbReference>
<dbReference type="Pfam" id="PF08448">
    <property type="entry name" value="PAS_4"/>
    <property type="match status" value="1"/>
</dbReference>
<dbReference type="EMBL" id="JBHUPG010000023">
    <property type="protein sequence ID" value="MFD2912783.1"/>
    <property type="molecule type" value="Genomic_DNA"/>
</dbReference>
<feature type="transmembrane region" description="Helical" evidence="1">
    <location>
        <begin position="6"/>
        <end position="28"/>
    </location>
</feature>
<feature type="transmembrane region" description="Helical" evidence="1">
    <location>
        <begin position="178"/>
        <end position="199"/>
    </location>
</feature>